<dbReference type="InterPro" id="IPR052058">
    <property type="entry name" value="Alcohol_O-acetyltransferase"/>
</dbReference>
<dbReference type="KEGG" id="kne:92180310"/>
<reference evidence="1 2" key="1">
    <citation type="journal article" date="2024" name="bioRxiv">
        <title>Comparative genomics of Cryptococcus and Kwoniella reveals pathogenesis evolution and contrasting karyotype dynamics via intercentromeric recombination or chromosome fusion.</title>
        <authorList>
            <person name="Coelho M.A."/>
            <person name="David-Palma M."/>
            <person name="Shea T."/>
            <person name="Bowers K."/>
            <person name="McGinley-Smith S."/>
            <person name="Mohammad A.W."/>
            <person name="Gnirke A."/>
            <person name="Yurkov A.M."/>
            <person name="Nowrousian M."/>
            <person name="Sun S."/>
            <person name="Cuomo C.A."/>
            <person name="Heitman J."/>
        </authorList>
    </citation>
    <scope>NUCLEOTIDE SEQUENCE [LARGE SCALE GENOMIC DNA]</scope>
    <source>
        <strain evidence="1 2">CBS 13917</strain>
    </source>
</reference>
<sequence>MSEGHSRLLSLHERYSLARRLCGSPPNVSMIVAYPSASSLPSITFLEKRILELQEHFPTLDTRVDDERTIKPRITIRDQLWSPSDILGDGTYEPVEQDEEEQITRLLNTERRDAASEDFDFETEPLWKVTRYVHPTKPDSATAYISMVTDHVLIDGRGLLLLVSALLADDISALPYEKRENVRALENTIDVKPSIRYLLPIVFEKLLLPKLPAFIQNYFHTTPCWPGKEFRGVRSQVDSATSILFLPSDLVSSVKSTAKAHGVKTLHPIIEAAYAAAIWTVWRYTISPFKFIAATPRSERDPSLGHAYCTGNYVSENRITLDLHATDDFWIIAQRIANDLNDPNVRRNDRMAIGMISFIPDGLVVSDKPDPHKPTKWEEFLLEDTSDDKPFEESISVSNVGYARLPPRATDMVWAQTSSRLGPPLAINAVGHEGGMRLTTLFREGTVVIEEEVKEMERVVKDIMEKIARGQQNMTLGVLAKK</sequence>
<dbReference type="AlphaFoldDB" id="A0AAW0Z0L9"/>
<dbReference type="RefSeq" id="XP_066803663.1">
    <property type="nucleotide sequence ID" value="XM_066946162.1"/>
</dbReference>
<evidence type="ECO:0000313" key="2">
    <source>
        <dbReference type="Proteomes" id="UP001388673"/>
    </source>
</evidence>
<dbReference type="Proteomes" id="UP001388673">
    <property type="component" value="Unassembled WGS sequence"/>
</dbReference>
<organism evidence="1 2">
    <name type="scientific">Kwoniella newhampshirensis</name>
    <dbReference type="NCBI Taxonomy" id="1651941"/>
    <lineage>
        <taxon>Eukaryota</taxon>
        <taxon>Fungi</taxon>
        <taxon>Dikarya</taxon>
        <taxon>Basidiomycota</taxon>
        <taxon>Agaricomycotina</taxon>
        <taxon>Tremellomycetes</taxon>
        <taxon>Tremellales</taxon>
        <taxon>Cryptococcaceae</taxon>
        <taxon>Kwoniella</taxon>
    </lineage>
</organism>
<dbReference type="GeneID" id="92180310"/>
<comment type="caution">
    <text evidence="1">The sequence shown here is derived from an EMBL/GenBank/DDBJ whole genome shotgun (WGS) entry which is preliminary data.</text>
</comment>
<dbReference type="Gene3D" id="3.30.559.10">
    <property type="entry name" value="Chloramphenicol acetyltransferase-like domain"/>
    <property type="match status" value="1"/>
</dbReference>
<accession>A0AAW0Z0L9</accession>
<evidence type="ECO:0000313" key="1">
    <source>
        <dbReference type="EMBL" id="KAK8858822.1"/>
    </source>
</evidence>
<dbReference type="PANTHER" id="PTHR28037">
    <property type="entry name" value="ALCOHOL O-ACETYLTRANSFERASE 1-RELATED"/>
    <property type="match status" value="1"/>
</dbReference>
<dbReference type="SUPFAM" id="SSF52777">
    <property type="entry name" value="CoA-dependent acyltransferases"/>
    <property type="match status" value="1"/>
</dbReference>
<protein>
    <recommendedName>
        <fullName evidence="3">Alcohol acetyltransferase</fullName>
    </recommendedName>
</protein>
<dbReference type="InterPro" id="IPR023213">
    <property type="entry name" value="CAT-like_dom_sf"/>
</dbReference>
<dbReference type="PANTHER" id="PTHR28037:SF1">
    <property type="entry name" value="ALCOHOL O-ACETYLTRANSFERASE 1-RELATED"/>
    <property type="match status" value="1"/>
</dbReference>
<name>A0AAW0Z0L9_9TREE</name>
<evidence type="ECO:0008006" key="3">
    <source>
        <dbReference type="Google" id="ProtNLM"/>
    </source>
</evidence>
<dbReference type="EMBL" id="JBCAWK010000005">
    <property type="protein sequence ID" value="KAK8858822.1"/>
    <property type="molecule type" value="Genomic_DNA"/>
</dbReference>
<keyword evidence="2" id="KW-1185">Reference proteome</keyword>
<gene>
    <name evidence="1" type="ORF">IAR55_003052</name>
</gene>
<proteinExistence type="predicted"/>